<evidence type="ECO:0000256" key="12">
    <source>
        <dbReference type="ARBA" id="ARBA00025078"/>
    </source>
</evidence>
<organism evidence="15 16">
    <name type="scientific">Cupriavidus pauculus</name>
    <dbReference type="NCBI Taxonomy" id="82633"/>
    <lineage>
        <taxon>Bacteria</taxon>
        <taxon>Pseudomonadati</taxon>
        <taxon>Pseudomonadota</taxon>
        <taxon>Betaproteobacteria</taxon>
        <taxon>Burkholderiales</taxon>
        <taxon>Burkholderiaceae</taxon>
        <taxon>Cupriavidus</taxon>
    </lineage>
</organism>
<evidence type="ECO:0000256" key="5">
    <source>
        <dbReference type="ARBA" id="ARBA00022475"/>
    </source>
</evidence>
<accession>A0A2N5CF65</accession>
<keyword evidence="15" id="KW-0966">Cell projection</keyword>
<evidence type="ECO:0000256" key="8">
    <source>
        <dbReference type="ARBA" id="ARBA00022927"/>
    </source>
</evidence>
<dbReference type="PANTHER" id="PTHR30531:SF12">
    <property type="entry name" value="FLAGELLAR BIOSYNTHETIC PROTEIN FLHB"/>
    <property type="match status" value="1"/>
</dbReference>
<name>A0A2N5CF65_9BURK</name>
<feature type="transmembrane region" description="Helical" evidence="13">
    <location>
        <begin position="33"/>
        <end position="53"/>
    </location>
</feature>
<dbReference type="Gene3D" id="3.40.1690.10">
    <property type="entry name" value="secretion proteins EscU"/>
    <property type="match status" value="1"/>
</dbReference>
<evidence type="ECO:0000256" key="11">
    <source>
        <dbReference type="ARBA" id="ARBA00023225"/>
    </source>
</evidence>
<dbReference type="GO" id="GO:0005886">
    <property type="term" value="C:plasma membrane"/>
    <property type="evidence" value="ECO:0007669"/>
    <property type="project" value="UniProtKB-SubCell"/>
</dbReference>
<evidence type="ECO:0000256" key="7">
    <source>
        <dbReference type="ARBA" id="ARBA00022795"/>
    </source>
</evidence>
<reference evidence="15 16" key="1">
    <citation type="submission" date="2017-12" db="EMBL/GenBank/DDBJ databases">
        <title>Genome sequence of the active heterotrophic nitrifier-denitrifier, Cupriavidus pauculus UM1.</title>
        <authorList>
            <person name="Putonti C."/>
            <person name="Castignetti D."/>
        </authorList>
    </citation>
    <scope>NUCLEOTIDE SEQUENCE [LARGE SCALE GENOMIC DNA]</scope>
    <source>
        <strain evidence="15 16">UM1</strain>
    </source>
</reference>
<feature type="transmembrane region" description="Helical" evidence="13">
    <location>
        <begin position="90"/>
        <end position="111"/>
    </location>
</feature>
<proteinExistence type="inferred from homology"/>
<evidence type="ECO:0000256" key="13">
    <source>
        <dbReference type="RuleBase" id="RU364091"/>
    </source>
</evidence>
<keyword evidence="4 13" id="KW-0813">Transport</keyword>
<dbReference type="PRINTS" id="PR00950">
    <property type="entry name" value="TYPE3IMSPROT"/>
</dbReference>
<feature type="compositionally biased region" description="Basic and acidic residues" evidence="14">
    <location>
        <begin position="7"/>
        <end position="24"/>
    </location>
</feature>
<keyword evidence="7 13" id="KW-1005">Bacterial flagellum biogenesis</keyword>
<protein>
    <recommendedName>
        <fullName evidence="3 13">Flagellar biosynthetic protein FlhB</fullName>
    </recommendedName>
</protein>
<dbReference type="InterPro" id="IPR029025">
    <property type="entry name" value="T3SS_substrate_exporter_C"/>
</dbReference>
<keyword evidence="15" id="KW-0969">Cilium</keyword>
<gene>
    <name evidence="13" type="primary">flhB</name>
    <name evidence="15" type="ORF">CYJ10_10680</name>
</gene>
<comment type="similarity">
    <text evidence="2 13">Belongs to the type III secretion exporter family.</text>
</comment>
<evidence type="ECO:0000256" key="10">
    <source>
        <dbReference type="ARBA" id="ARBA00023136"/>
    </source>
</evidence>
<evidence type="ECO:0000256" key="1">
    <source>
        <dbReference type="ARBA" id="ARBA00004651"/>
    </source>
</evidence>
<evidence type="ECO:0000256" key="14">
    <source>
        <dbReference type="SAM" id="MobiDB-lite"/>
    </source>
</evidence>
<comment type="caution">
    <text evidence="15">The sequence shown here is derived from an EMBL/GenBank/DDBJ whole genome shotgun (WGS) entry which is preliminary data.</text>
</comment>
<dbReference type="Pfam" id="PF01312">
    <property type="entry name" value="Bac_export_2"/>
    <property type="match status" value="1"/>
</dbReference>
<dbReference type="PANTHER" id="PTHR30531">
    <property type="entry name" value="FLAGELLAR BIOSYNTHETIC PROTEIN FLHB"/>
    <property type="match status" value="1"/>
</dbReference>
<keyword evidence="9 13" id="KW-1133">Transmembrane helix</keyword>
<dbReference type="AlphaFoldDB" id="A0A2N5CF65"/>
<keyword evidence="6 13" id="KW-0812">Transmembrane</keyword>
<evidence type="ECO:0000256" key="6">
    <source>
        <dbReference type="ARBA" id="ARBA00022692"/>
    </source>
</evidence>
<dbReference type="GO" id="GO:0009306">
    <property type="term" value="P:protein secretion"/>
    <property type="evidence" value="ECO:0007669"/>
    <property type="project" value="InterPro"/>
</dbReference>
<dbReference type="RefSeq" id="WP_101681444.1">
    <property type="nucleotide sequence ID" value="NZ_PJRP01000003.1"/>
</dbReference>
<keyword evidence="8 13" id="KW-0653">Protein transport</keyword>
<dbReference type="InterPro" id="IPR006135">
    <property type="entry name" value="T3SS_substrate_exporter"/>
</dbReference>
<evidence type="ECO:0000256" key="9">
    <source>
        <dbReference type="ARBA" id="ARBA00022989"/>
    </source>
</evidence>
<dbReference type="OrthoDB" id="9807950at2"/>
<comment type="function">
    <text evidence="12 13">Required for formation of the rod structure in the basal body of the flagellar apparatus. Together with FliI and FliH, may constitute the export apparatus of flagellin.</text>
</comment>
<keyword evidence="11 13" id="KW-1006">Bacterial flagellum protein export</keyword>
<evidence type="ECO:0000313" key="15">
    <source>
        <dbReference type="EMBL" id="PLQ00879.1"/>
    </source>
</evidence>
<feature type="region of interest" description="Disordered" evidence="14">
    <location>
        <begin position="1"/>
        <end position="24"/>
    </location>
</feature>
<feature type="transmembrane region" description="Helical" evidence="13">
    <location>
        <begin position="189"/>
        <end position="214"/>
    </location>
</feature>
<keyword evidence="10 13" id="KW-0472">Membrane</keyword>
<evidence type="ECO:0000313" key="16">
    <source>
        <dbReference type="Proteomes" id="UP000234341"/>
    </source>
</evidence>
<dbReference type="FunFam" id="3.40.1690.10:FF:000001">
    <property type="entry name" value="Flagellar biosynthetic protein FlhB"/>
    <property type="match status" value="1"/>
</dbReference>
<sequence length="381" mass="42381">MSEESDLEKTEPASPRRLEKAREEGQVVRSRELGTFVMLMTGVLGLYVMGGTLGRKLNAVMQTTLAFEPATAFDTNRMLSQFGMAIWDSLLAFFPLLLMFGVAALIAPLALGGWSFSTKSFSPDFSRLSPLQGIGRMFSSHTVVELVKAIAKSLLVGCVGAWMVWHKLPEAIALMNAPVHEALLHMMEMVLYVCGMVAGSLLLVAAIDTPWQLWTFYKKLRMTKEEVKQEMKETDGDPHIKARIRQQQRAIARRRMMSEVPKADVVVTNPTHFAVALKYDEGARWNAPRVVAKGADDVAARIRELAKEHRVPVLSAPPLARALHRHVELGHEIPAGLYTAVAEVLAWVYQLKNWHYSYGPQPDSPTELLVPDELAVPESRA</sequence>
<comment type="subcellular location">
    <subcellularLocation>
        <location evidence="1">Cell membrane</location>
        <topology evidence="1">Multi-pass membrane protein</topology>
    </subcellularLocation>
</comment>
<dbReference type="InterPro" id="IPR006136">
    <property type="entry name" value="FlhB"/>
</dbReference>
<evidence type="ECO:0000256" key="2">
    <source>
        <dbReference type="ARBA" id="ARBA00010690"/>
    </source>
</evidence>
<feature type="transmembrane region" description="Helical" evidence="13">
    <location>
        <begin position="146"/>
        <end position="165"/>
    </location>
</feature>
<evidence type="ECO:0000256" key="4">
    <source>
        <dbReference type="ARBA" id="ARBA00022448"/>
    </source>
</evidence>
<dbReference type="GO" id="GO:0044780">
    <property type="term" value="P:bacterial-type flagellum assembly"/>
    <property type="evidence" value="ECO:0007669"/>
    <property type="project" value="InterPro"/>
</dbReference>
<dbReference type="STRING" id="82633.GCA_000974605_01895"/>
<dbReference type="NCBIfam" id="TIGR00328">
    <property type="entry name" value="flhB"/>
    <property type="match status" value="1"/>
</dbReference>
<dbReference type="SUPFAM" id="SSF160544">
    <property type="entry name" value="EscU C-terminal domain-like"/>
    <property type="match status" value="1"/>
</dbReference>
<dbReference type="EMBL" id="PJRP01000003">
    <property type="protein sequence ID" value="PLQ00879.1"/>
    <property type="molecule type" value="Genomic_DNA"/>
</dbReference>
<dbReference type="Proteomes" id="UP000234341">
    <property type="component" value="Unassembled WGS sequence"/>
</dbReference>
<keyword evidence="15" id="KW-0282">Flagellum</keyword>
<evidence type="ECO:0000256" key="3">
    <source>
        <dbReference type="ARBA" id="ARBA00021622"/>
    </source>
</evidence>
<keyword evidence="5 13" id="KW-1003">Cell membrane</keyword>